<dbReference type="RefSeq" id="WP_260841232.1">
    <property type="nucleotide sequence ID" value="NZ_JAODOT010000001.1"/>
</dbReference>
<dbReference type="GO" id="GO:0009246">
    <property type="term" value="P:enterobacterial common antigen biosynthetic process"/>
    <property type="evidence" value="ECO:0007669"/>
    <property type="project" value="InterPro"/>
</dbReference>
<evidence type="ECO:0000256" key="1">
    <source>
        <dbReference type="ARBA" id="ARBA00022475"/>
    </source>
</evidence>
<evidence type="ECO:0000256" key="2">
    <source>
        <dbReference type="ARBA" id="ARBA00022519"/>
    </source>
</evidence>
<dbReference type="InterPro" id="IPR009993">
    <property type="entry name" value="WecF"/>
</dbReference>
<dbReference type="AlphaFoldDB" id="A0A346NT28"/>
<keyword evidence="2" id="KW-0997">Cell inner membrane</keyword>
<keyword evidence="1" id="KW-1003">Cell membrane</keyword>
<evidence type="ECO:0000256" key="3">
    <source>
        <dbReference type="ARBA" id="ARBA00022676"/>
    </source>
</evidence>
<proteinExistence type="predicted"/>
<dbReference type="GO" id="GO:0008417">
    <property type="term" value="F:fucosyltransferase activity"/>
    <property type="evidence" value="ECO:0007669"/>
    <property type="project" value="InterPro"/>
</dbReference>
<protein>
    <submittedName>
        <fullName evidence="6">TDP-N-acetylfucosamine:lipid II N-acetylfucosaminyltransferase</fullName>
    </submittedName>
</protein>
<evidence type="ECO:0000256" key="5">
    <source>
        <dbReference type="ARBA" id="ARBA00023136"/>
    </source>
</evidence>
<keyword evidence="5" id="KW-0472">Membrane</keyword>
<keyword evidence="3" id="KW-0328">Glycosyltransferase</keyword>
<organism evidence="6">
    <name type="scientific">Klebsiella aerogenes</name>
    <name type="common">Enterobacter aerogenes</name>
    <dbReference type="NCBI Taxonomy" id="548"/>
    <lineage>
        <taxon>Bacteria</taxon>
        <taxon>Pseudomonadati</taxon>
        <taxon>Pseudomonadota</taxon>
        <taxon>Gammaproteobacteria</taxon>
        <taxon>Enterobacterales</taxon>
        <taxon>Enterobacteriaceae</taxon>
        <taxon>Klebsiella/Raoultella group</taxon>
        <taxon>Klebsiella</taxon>
    </lineage>
</organism>
<name>A0A346NT28_KLEAE</name>
<keyword evidence="4 6" id="KW-0808">Transferase</keyword>
<dbReference type="Pfam" id="PF07429">
    <property type="entry name" value="Glyco_transf_56"/>
    <property type="match status" value="1"/>
</dbReference>
<accession>A0A346NT28</accession>
<sequence length="382" mass="44460">MMEKINILHLCTDEKFIDRAVNIFEIAFPEQNSLCVYNKGKPIVHIKRPVDICVGAKESLLGVNFSDIGHFDIVVVHALAKIWYRTIEKLDKNIPIVWLGWGYDYYDLIGGDEKWLLQDTYSFYKEESQKRKFTQFLKDTILYPRWRQSRVIEKIQYFSPVLQDEYQAIRNSRAWKSFPEQVDWNYSPAEKDLSYYVSSFDDVGVIGNNVLVGNSATNTNNHLEIFRTLKHINLQGRKFIIPLNYGDKLYGEKISRIAHELLGSDADVLVKFMPIDDYMEKISSCGFVIMNHVRQQGVGNIISMLYMGAKVFIREENPTFIYLKRNGITVFSVQELERNPKLLFSPLLPLEVLNNRAIIENLWSNSALLEKTKKLIYTLMSK</sequence>
<dbReference type="EMBL" id="MF687354">
    <property type="protein sequence ID" value="AXR70421.1"/>
    <property type="molecule type" value="Genomic_DNA"/>
</dbReference>
<evidence type="ECO:0000313" key="6">
    <source>
        <dbReference type="EMBL" id="AXR70421.1"/>
    </source>
</evidence>
<evidence type="ECO:0000256" key="4">
    <source>
        <dbReference type="ARBA" id="ARBA00022679"/>
    </source>
</evidence>
<reference evidence="6" key="1">
    <citation type="journal article" date="2018" name="Front. Microbiol.">
        <title>Establishment of a Molecular Serotyping Scheme and a Multiplexed Luminex-Based Array for Enterobacter aerogenes.</title>
        <authorList>
            <person name="Guo X."/>
            <person name="Wang M."/>
            <person name="Wang L."/>
            <person name="Wang Y."/>
            <person name="Chen T."/>
            <person name="Wu P."/>
            <person name="Chen M."/>
            <person name="Liu B."/>
            <person name="Feng L."/>
        </authorList>
    </citation>
    <scope>NUCLEOTIDE SEQUENCE</scope>
    <source>
        <strain evidence="6">G5306</strain>
    </source>
</reference>